<reference evidence="2 3" key="1">
    <citation type="journal article" date="2019" name="Int. J. Syst. Evol. Microbiol.">
        <title>Streptomyces cyaneochromogenes sp. nov., a blue pigment-producing actinomycete from manganese-contaminated soil.</title>
        <authorList>
            <person name="Tang X."/>
            <person name="Zhao J."/>
            <person name="Li K."/>
            <person name="Chen Z."/>
            <person name="Sun Y."/>
            <person name="Gao J."/>
        </authorList>
    </citation>
    <scope>NUCLEOTIDE SEQUENCE [LARGE SCALE GENOMIC DNA]</scope>
    <source>
        <strain evidence="2 3">MK-45</strain>
    </source>
</reference>
<name>A0A3Q9EUZ4_9ACTN</name>
<organism evidence="2 3">
    <name type="scientific">Streptomyces cyaneochromogenes</name>
    <dbReference type="NCBI Taxonomy" id="2496836"/>
    <lineage>
        <taxon>Bacteria</taxon>
        <taxon>Bacillati</taxon>
        <taxon>Actinomycetota</taxon>
        <taxon>Actinomycetes</taxon>
        <taxon>Kitasatosporales</taxon>
        <taxon>Streptomycetaceae</taxon>
        <taxon>Streptomyces</taxon>
    </lineage>
</organism>
<proteinExistence type="predicted"/>
<sequence length="70" mass="7690">MTCRSGWTANRRSRSSGPNRGFGSPDTGWQWRDTGAVVLVLVYALPRWGSGREIVLGVAVRCRTPRAGRS</sequence>
<dbReference type="AlphaFoldDB" id="A0A3Q9EUZ4"/>
<keyword evidence="3" id="KW-1185">Reference proteome</keyword>
<protein>
    <submittedName>
        <fullName evidence="2">Uncharacterized protein</fullName>
    </submittedName>
</protein>
<dbReference type="Proteomes" id="UP000280298">
    <property type="component" value="Chromosome"/>
</dbReference>
<evidence type="ECO:0000313" key="2">
    <source>
        <dbReference type="EMBL" id="AZQ39728.1"/>
    </source>
</evidence>
<evidence type="ECO:0000313" key="3">
    <source>
        <dbReference type="Proteomes" id="UP000280298"/>
    </source>
</evidence>
<dbReference type="KEGG" id="scya:EJ357_45080"/>
<accession>A0A3Q9EUZ4</accession>
<evidence type="ECO:0000256" key="1">
    <source>
        <dbReference type="SAM" id="MobiDB-lite"/>
    </source>
</evidence>
<dbReference type="EMBL" id="CP034539">
    <property type="protein sequence ID" value="AZQ39728.1"/>
    <property type="molecule type" value="Genomic_DNA"/>
</dbReference>
<feature type="region of interest" description="Disordered" evidence="1">
    <location>
        <begin position="1"/>
        <end position="28"/>
    </location>
</feature>
<gene>
    <name evidence="2" type="ORF">EJ357_45080</name>
</gene>
<feature type="compositionally biased region" description="Low complexity" evidence="1">
    <location>
        <begin position="15"/>
        <end position="25"/>
    </location>
</feature>